<dbReference type="PANTHER" id="PTHR41313">
    <property type="entry name" value="ADENINE-SPECIFIC METHYLTRANSFERASE"/>
    <property type="match status" value="1"/>
</dbReference>
<dbReference type="Pfam" id="PF00271">
    <property type="entry name" value="Helicase_C"/>
    <property type="match status" value="1"/>
</dbReference>
<dbReference type="PROSITE" id="PS51194">
    <property type="entry name" value="HELICASE_CTER"/>
    <property type="match status" value="1"/>
</dbReference>
<proteinExistence type="predicted"/>
<dbReference type="Gene3D" id="3.40.50.300">
    <property type="entry name" value="P-loop containing nucleotide triphosphate hydrolases"/>
    <property type="match status" value="1"/>
</dbReference>
<accession>A0A833HM56</accession>
<evidence type="ECO:0000313" key="4">
    <source>
        <dbReference type="Proteomes" id="UP000465601"/>
    </source>
</evidence>
<dbReference type="PANTHER" id="PTHR41313:SF1">
    <property type="entry name" value="DNA METHYLASE ADENINE-SPECIFIC DOMAIN-CONTAINING PROTEIN"/>
    <property type="match status" value="1"/>
</dbReference>
<dbReference type="InterPro" id="IPR001650">
    <property type="entry name" value="Helicase_C-like"/>
</dbReference>
<protein>
    <recommendedName>
        <fullName evidence="2">Helicase C-terminal domain-containing protein</fullName>
    </recommendedName>
</protein>
<dbReference type="SMART" id="SM00490">
    <property type="entry name" value="HELICc"/>
    <property type="match status" value="1"/>
</dbReference>
<comment type="caution">
    <text evidence="3">The sequence shown here is derived from an EMBL/GenBank/DDBJ whole genome shotgun (WGS) entry which is preliminary data.</text>
</comment>
<name>A0A833HM56_9FIRM</name>
<dbReference type="InterPro" id="IPR027417">
    <property type="entry name" value="P-loop_NTPase"/>
</dbReference>
<dbReference type="InterPro" id="IPR052933">
    <property type="entry name" value="DNA_Protect_Modify"/>
</dbReference>
<keyword evidence="4" id="KW-1185">Reference proteome</keyword>
<evidence type="ECO:0000313" key="3">
    <source>
        <dbReference type="EMBL" id="KAB3527136.1"/>
    </source>
</evidence>
<keyword evidence="1" id="KW-0175">Coiled coil</keyword>
<sequence>MESFVERASNIRNGMVDPRIDNMLKITNEARLLGLDPRLLYDEAPNEPDSKVNQCIDKVFEEYQESDAFKGTQIIFCDVGTPNTDGRFSVYPYIKEELIKRGIPEKEVCFIHDDNSEAQRETLFADMRSGNKRIILGSTAKMGTGTNIQDRLIALHHLDCPWRPSDLEQREGRILRQGNQNEALNIYKYVTKSTFDSYLWQIVENKQRFISQIMTSKSVARNAEDIDETVLSFAEVKALATGNPLIKEKMDIDNEVSRLSILKSEYNSRRYAMEDNFTYKYPKLIQQAKQRLEGLIKDISRRDMNKAEEFQINIDGKFFDEREKAGTYLQMLLSRIEPDKEAHIGTFNGFDLLILKNNFFGQSKMILHAEQKYEVEFGDSPHGNMVRLENLLDGLEKRIEKTESQIDEYERNMTQSKEEWEKPFMYEEELALKLKRQFELNAELDMDKGDDGIVVSEEDFNEEVIVEDDEEMTV</sequence>
<feature type="coiled-coil region" evidence="1">
    <location>
        <begin position="385"/>
        <end position="419"/>
    </location>
</feature>
<dbReference type="AlphaFoldDB" id="A0A833HM56"/>
<evidence type="ECO:0000259" key="2">
    <source>
        <dbReference type="PROSITE" id="PS51194"/>
    </source>
</evidence>
<feature type="domain" description="Helicase C-terminal" evidence="2">
    <location>
        <begin position="51"/>
        <end position="237"/>
    </location>
</feature>
<dbReference type="OrthoDB" id="9815272at2"/>
<reference evidence="3 4" key="1">
    <citation type="submission" date="2019-10" db="EMBL/GenBank/DDBJ databases">
        <title>Alkaliphilus serpentinus sp. nov. and Alkaliphilus pronyensis sp. nov., two novel anaerobic alkaliphilic species isolated from the serpentinized-hosted hydrothermal field of the Prony Bay (New Caledonia).</title>
        <authorList>
            <person name="Postec A."/>
        </authorList>
    </citation>
    <scope>NUCLEOTIDE SEQUENCE [LARGE SCALE GENOMIC DNA]</scope>
    <source>
        <strain evidence="3 4">LacT</strain>
    </source>
</reference>
<dbReference type="EMBL" id="WBZB01000047">
    <property type="protein sequence ID" value="KAB3527136.1"/>
    <property type="molecule type" value="Genomic_DNA"/>
</dbReference>
<gene>
    <name evidence="3" type="ORF">F8153_13095</name>
</gene>
<organism evidence="3 4">
    <name type="scientific">Alkaliphilus serpentinus</name>
    <dbReference type="NCBI Taxonomy" id="1482731"/>
    <lineage>
        <taxon>Bacteria</taxon>
        <taxon>Bacillati</taxon>
        <taxon>Bacillota</taxon>
        <taxon>Clostridia</taxon>
        <taxon>Peptostreptococcales</taxon>
        <taxon>Natronincolaceae</taxon>
        <taxon>Alkaliphilus</taxon>
    </lineage>
</organism>
<dbReference type="SUPFAM" id="SSF52540">
    <property type="entry name" value="P-loop containing nucleoside triphosphate hydrolases"/>
    <property type="match status" value="1"/>
</dbReference>
<dbReference type="Proteomes" id="UP000465601">
    <property type="component" value="Unassembled WGS sequence"/>
</dbReference>
<evidence type="ECO:0000256" key="1">
    <source>
        <dbReference type="SAM" id="Coils"/>
    </source>
</evidence>